<dbReference type="InParanoid" id="A0A4R2PR04"/>
<evidence type="ECO:0000313" key="10">
    <source>
        <dbReference type="Proteomes" id="UP000295399"/>
    </source>
</evidence>
<dbReference type="Gene3D" id="3.30.2010.10">
    <property type="entry name" value="Metalloproteases ('zincins'), catalytic domain"/>
    <property type="match status" value="1"/>
</dbReference>
<keyword evidence="7" id="KW-0732">Signal</keyword>
<dbReference type="AlphaFoldDB" id="A0A4R2PR04"/>
<keyword evidence="10" id="KW-1185">Reference proteome</keyword>
<evidence type="ECO:0000256" key="2">
    <source>
        <dbReference type="ARBA" id="ARBA00022723"/>
    </source>
</evidence>
<keyword evidence="4 6" id="KW-0862">Zinc</keyword>
<feature type="signal peptide" evidence="7">
    <location>
        <begin position="1"/>
        <end position="20"/>
    </location>
</feature>
<dbReference type="RefSeq" id="WP_207136788.1">
    <property type="nucleotide sequence ID" value="NZ_NRRX01000017.1"/>
</dbReference>
<evidence type="ECO:0000313" key="9">
    <source>
        <dbReference type="EMBL" id="TCP38273.1"/>
    </source>
</evidence>
<dbReference type="GO" id="GO:0016020">
    <property type="term" value="C:membrane"/>
    <property type="evidence" value="ECO:0007669"/>
    <property type="project" value="TreeGrafter"/>
</dbReference>
<dbReference type="Proteomes" id="UP000295399">
    <property type="component" value="Unassembled WGS sequence"/>
</dbReference>
<feature type="chain" id="PRO_5020771966" evidence="7">
    <location>
        <begin position="21"/>
        <end position="264"/>
    </location>
</feature>
<feature type="domain" description="Peptidase M48" evidence="8">
    <location>
        <begin position="60"/>
        <end position="238"/>
    </location>
</feature>
<dbReference type="CDD" id="cd07331">
    <property type="entry name" value="M48C_Oma1_like"/>
    <property type="match status" value="1"/>
</dbReference>
<keyword evidence="1 6" id="KW-0645">Protease</keyword>
<keyword evidence="3 6" id="KW-0378">Hydrolase</keyword>
<name>A0A4R2PR04_RHOSA</name>
<dbReference type="PROSITE" id="PS51257">
    <property type="entry name" value="PROKAR_LIPOPROTEIN"/>
    <property type="match status" value="1"/>
</dbReference>
<evidence type="ECO:0000256" key="3">
    <source>
        <dbReference type="ARBA" id="ARBA00022801"/>
    </source>
</evidence>
<keyword evidence="2" id="KW-0479">Metal-binding</keyword>
<accession>A0A4R2PR04</accession>
<evidence type="ECO:0000256" key="6">
    <source>
        <dbReference type="RuleBase" id="RU003983"/>
    </source>
</evidence>
<dbReference type="PANTHER" id="PTHR22726:SF24">
    <property type="entry name" value="M48 FAMILY METALLOPEPTIDASE"/>
    <property type="match status" value="1"/>
</dbReference>
<dbReference type="EMBL" id="SLXO01000001">
    <property type="protein sequence ID" value="TCP38273.1"/>
    <property type="molecule type" value="Genomic_DNA"/>
</dbReference>
<dbReference type="GO" id="GO:0051603">
    <property type="term" value="P:proteolysis involved in protein catabolic process"/>
    <property type="evidence" value="ECO:0007669"/>
    <property type="project" value="TreeGrafter"/>
</dbReference>
<comment type="caution">
    <text evidence="9">The sequence shown here is derived from an EMBL/GenBank/DDBJ whole genome shotgun (WGS) entry which is preliminary data.</text>
</comment>
<evidence type="ECO:0000256" key="7">
    <source>
        <dbReference type="SAM" id="SignalP"/>
    </source>
</evidence>
<dbReference type="Pfam" id="PF01435">
    <property type="entry name" value="Peptidase_M48"/>
    <property type="match status" value="1"/>
</dbReference>
<comment type="cofactor">
    <cofactor evidence="6">
        <name>Zn(2+)</name>
        <dbReference type="ChEBI" id="CHEBI:29105"/>
    </cofactor>
    <text evidence="6">Binds 1 zinc ion per subunit.</text>
</comment>
<evidence type="ECO:0000256" key="5">
    <source>
        <dbReference type="ARBA" id="ARBA00023049"/>
    </source>
</evidence>
<dbReference type="InterPro" id="IPR001915">
    <property type="entry name" value="Peptidase_M48"/>
</dbReference>
<sequence>MLGRGLCLILAASLAACSTAPITGRSQLNVLPEAQSVTMGLDAYEQIKRQTPISGDRAGQARIRRIGRDIVAAAQDFDPGYDWEFTLFKDDSANAFALPGGKVGVNTGLFDVARTDGQLAAVMAHEVAHALAKHGSERVSQQMVMQGGLAVLAGATKASSETAALMAQAATLGVVLPFSRTQESEADHIGLIFMARAGYDPSEAVDLWRNFRDAGGERPPEFLSTHPSPDNRIARLQALLPEACQVYRDHNGRRCAADAAAAGR</sequence>
<evidence type="ECO:0000256" key="1">
    <source>
        <dbReference type="ARBA" id="ARBA00022670"/>
    </source>
</evidence>
<dbReference type="InterPro" id="IPR051156">
    <property type="entry name" value="Mito/Outer_Membr_Metalloprot"/>
</dbReference>
<dbReference type="FunCoup" id="A0A4R2PR04">
    <property type="interactions" value="95"/>
</dbReference>
<evidence type="ECO:0000259" key="8">
    <source>
        <dbReference type="Pfam" id="PF01435"/>
    </source>
</evidence>
<organism evidence="9 10">
    <name type="scientific">Rhodothalassium salexigens DSM 2132</name>
    <dbReference type="NCBI Taxonomy" id="1188247"/>
    <lineage>
        <taxon>Bacteria</taxon>
        <taxon>Pseudomonadati</taxon>
        <taxon>Pseudomonadota</taxon>
        <taxon>Alphaproteobacteria</taxon>
        <taxon>Rhodothalassiales</taxon>
        <taxon>Rhodothalassiaceae</taxon>
        <taxon>Rhodothalassium</taxon>
    </lineage>
</organism>
<gene>
    <name evidence="9" type="ORF">EV659_101171</name>
</gene>
<evidence type="ECO:0000256" key="4">
    <source>
        <dbReference type="ARBA" id="ARBA00022833"/>
    </source>
</evidence>
<protein>
    <submittedName>
        <fullName evidence="9">Peptidase M48-like protein</fullName>
    </submittedName>
</protein>
<dbReference type="PANTHER" id="PTHR22726">
    <property type="entry name" value="METALLOENDOPEPTIDASE OMA1"/>
    <property type="match status" value="1"/>
</dbReference>
<keyword evidence="5 6" id="KW-0482">Metalloprotease</keyword>
<dbReference type="GO" id="GO:0004222">
    <property type="term" value="F:metalloendopeptidase activity"/>
    <property type="evidence" value="ECO:0007669"/>
    <property type="project" value="InterPro"/>
</dbReference>
<dbReference type="GO" id="GO:0046872">
    <property type="term" value="F:metal ion binding"/>
    <property type="evidence" value="ECO:0007669"/>
    <property type="project" value="UniProtKB-KW"/>
</dbReference>
<reference evidence="9 10" key="1">
    <citation type="submission" date="2019-03" db="EMBL/GenBank/DDBJ databases">
        <title>Genomic Encyclopedia of Type Strains, Phase IV (KMG-IV): sequencing the most valuable type-strain genomes for metagenomic binning, comparative biology and taxonomic classification.</title>
        <authorList>
            <person name="Goeker M."/>
        </authorList>
    </citation>
    <scope>NUCLEOTIDE SEQUENCE [LARGE SCALE GENOMIC DNA]</scope>
    <source>
        <strain evidence="9 10">DSM 2132</strain>
    </source>
</reference>
<comment type="similarity">
    <text evidence="6">Belongs to the peptidase M48 family.</text>
</comment>
<proteinExistence type="inferred from homology"/>